<evidence type="ECO:0000313" key="2">
    <source>
        <dbReference type="Proteomes" id="UP000019373"/>
    </source>
</evidence>
<evidence type="ECO:0000313" key="1">
    <source>
        <dbReference type="EMBL" id="ERF76385.1"/>
    </source>
</evidence>
<dbReference type="GeneID" id="19241980"/>
<protein>
    <submittedName>
        <fullName evidence="1">Uncharacterized protein</fullName>
    </submittedName>
</protein>
<sequence length="186" mass="21007">MPFHPPSLSRLLAEIIVTETHPLNHPLGAVNGGLLRMRGKLCTVTTGDGGSPYSVDLNATQSASLMVFYDQVASRRLYHPNPVVLLAVVERMDFARYREGLILQATGRQRGQYVRIGVWWNRNYEAKNPFLKTKESLESFVKTKKLNNDEEDLHTRITDAFNSITVPPSGYEEEDREAKAYTISII</sequence>
<accession>U1HZN4</accession>
<organism evidence="1 2">
    <name type="scientific">Endocarpon pusillum (strain Z07020 / HMAS-L-300199)</name>
    <name type="common">Lichen-forming fungus</name>
    <dbReference type="NCBI Taxonomy" id="1263415"/>
    <lineage>
        <taxon>Eukaryota</taxon>
        <taxon>Fungi</taxon>
        <taxon>Dikarya</taxon>
        <taxon>Ascomycota</taxon>
        <taxon>Pezizomycotina</taxon>
        <taxon>Eurotiomycetes</taxon>
        <taxon>Chaetothyriomycetidae</taxon>
        <taxon>Verrucariales</taxon>
        <taxon>Verrucariaceae</taxon>
        <taxon>Endocarpon</taxon>
    </lineage>
</organism>
<dbReference type="Proteomes" id="UP000019373">
    <property type="component" value="Unassembled WGS sequence"/>
</dbReference>
<dbReference type="HOGENOM" id="CLU_1454397_0_0_1"/>
<reference evidence="2" key="1">
    <citation type="journal article" date="2014" name="BMC Genomics">
        <title>Genome characteristics reveal the impact of lichenization on lichen-forming fungus Endocarpon pusillum Hedwig (Verrucariales, Ascomycota).</title>
        <authorList>
            <person name="Wang Y.-Y."/>
            <person name="Liu B."/>
            <person name="Zhang X.-Y."/>
            <person name="Zhou Q.-M."/>
            <person name="Zhang T."/>
            <person name="Li H."/>
            <person name="Yu Y.-F."/>
            <person name="Zhang X.-L."/>
            <person name="Hao X.-Y."/>
            <person name="Wang M."/>
            <person name="Wang L."/>
            <person name="Wei J.-C."/>
        </authorList>
    </citation>
    <scope>NUCLEOTIDE SEQUENCE [LARGE SCALE GENOMIC DNA]</scope>
    <source>
        <strain evidence="2">Z07020 / HMAS-L-300199</strain>
    </source>
</reference>
<gene>
    <name evidence="1" type="ORF">EPUS_07093</name>
</gene>
<dbReference type="AlphaFoldDB" id="U1HZN4"/>
<dbReference type="EMBL" id="KE720765">
    <property type="protein sequence ID" value="ERF76385.1"/>
    <property type="molecule type" value="Genomic_DNA"/>
</dbReference>
<keyword evidence="2" id="KW-1185">Reference proteome</keyword>
<dbReference type="RefSeq" id="XP_007786309.1">
    <property type="nucleotide sequence ID" value="XM_007788119.1"/>
</dbReference>
<name>U1HZN4_ENDPU</name>
<proteinExistence type="predicted"/>